<keyword evidence="2" id="KW-1185">Reference proteome</keyword>
<evidence type="ECO:0000313" key="1">
    <source>
        <dbReference type="EMBL" id="MDQ1095838.1"/>
    </source>
</evidence>
<evidence type="ECO:0000313" key="2">
    <source>
        <dbReference type="Proteomes" id="UP001225072"/>
    </source>
</evidence>
<dbReference type="RefSeq" id="WP_307447210.1">
    <property type="nucleotide sequence ID" value="NZ_JAUTAL010000001.1"/>
</dbReference>
<proteinExistence type="predicted"/>
<name>A0ABU0TI64_9FLAO</name>
<organism evidence="1 2">
    <name type="scientific">Chryseobacterium camelliae</name>
    <dbReference type="NCBI Taxonomy" id="1265445"/>
    <lineage>
        <taxon>Bacteria</taxon>
        <taxon>Pseudomonadati</taxon>
        <taxon>Bacteroidota</taxon>
        <taxon>Flavobacteriia</taxon>
        <taxon>Flavobacteriales</taxon>
        <taxon>Weeksellaceae</taxon>
        <taxon>Chryseobacterium group</taxon>
        <taxon>Chryseobacterium</taxon>
    </lineage>
</organism>
<sequence length="600" mass="67891">MINKPLHNFHIPVMGLAYTIDSPIRVAQYGISSVISIIDDEIIEKMKNFYSRKFNLKYAEIPVKTDDYRARRITDYLNMVDDIVTEKFSTFKEDLVKNRAVLNKFTEMLPNTSELRKSLQSFLGQSGDFTASIRRSIETYLSPGSIDVNIMTKVDKDNYRGHEQLPVMYNDAHASLRGFANSRLSASVVLSAGMNPRLYSYIETFDDFFPDDQGRIKKKIILKVSDFRSAMIQGNFLAKKGLWVSEYRIESGLNCGGHAFATDGLLLGPIMEEFMQKKQELIRSAYSLMCAALEQKGKPALSGPPEMKITVQGGVGTSEEHAFLLEKFHVDSVGWGSPFLLVPEATSVDRETRELLRKSGENDFYVSNLSPLGVLFNTVKGTSNEIIRTRRGAAGRYGSSCPKKLLALSKEFSPEGTCTASKKYQDMRLAELDAEKPHLSPEQFKQKKNTITEKACLCVGLVNAAYLEQDMEIKGEPQGVVVCPGPNLAYFDKEVSLSEMVRHIYGNGDVLSVRNRPNMFINELKMYVRHLKEVSACTHGISSVQQKKWKTFRDNLFEGIAYYEDMFANTGFFWTEINVINRQLRDYKNMLSEIEIPEAQ</sequence>
<reference evidence="1 2" key="1">
    <citation type="submission" date="2023-07" db="EMBL/GenBank/DDBJ databases">
        <title>Functional and genomic diversity of the sorghum phyllosphere microbiome.</title>
        <authorList>
            <person name="Shade A."/>
        </authorList>
    </citation>
    <scope>NUCLEOTIDE SEQUENCE [LARGE SCALE GENOMIC DNA]</scope>
    <source>
        <strain evidence="1 2">SORGH_AS_1064</strain>
    </source>
</reference>
<protein>
    <submittedName>
        <fullName evidence="1">Uncharacterized protein</fullName>
    </submittedName>
</protein>
<dbReference type="Proteomes" id="UP001225072">
    <property type="component" value="Unassembled WGS sequence"/>
</dbReference>
<dbReference type="EMBL" id="JAUTAL010000001">
    <property type="protein sequence ID" value="MDQ1095838.1"/>
    <property type="molecule type" value="Genomic_DNA"/>
</dbReference>
<accession>A0ABU0TI64</accession>
<comment type="caution">
    <text evidence="1">The sequence shown here is derived from an EMBL/GenBank/DDBJ whole genome shotgun (WGS) entry which is preliminary data.</text>
</comment>
<gene>
    <name evidence="1" type="ORF">QE404_000985</name>
</gene>